<sequence>ILKHTHPQHPTQSKPTHSNFPARNRSGSSGITRSATPMTKQGDHRLPSHPAPLTLNINLQDISNISSKCA</sequence>
<proteinExistence type="predicted"/>
<feature type="compositionally biased region" description="Polar residues" evidence="1">
    <location>
        <begin position="8"/>
        <end position="39"/>
    </location>
</feature>
<gene>
    <name evidence="2" type="ORF">ASPBRDRAFT_300653</name>
</gene>
<feature type="non-terminal residue" evidence="2">
    <location>
        <position position="1"/>
    </location>
</feature>
<dbReference type="AlphaFoldDB" id="A0A1L9U9K4"/>
<dbReference type="EMBL" id="KV878690">
    <property type="protein sequence ID" value="OJJ68380.1"/>
    <property type="molecule type" value="Genomic_DNA"/>
</dbReference>
<name>A0A1L9U9K4_ASPBC</name>
<protein>
    <submittedName>
        <fullName evidence="2">Uncharacterized protein</fullName>
    </submittedName>
</protein>
<dbReference type="GeneID" id="93575218"/>
<accession>A0A1L9U9K4</accession>
<keyword evidence="3" id="KW-1185">Reference proteome</keyword>
<organism evidence="2 3">
    <name type="scientific">Aspergillus brasiliensis (strain CBS 101740 / IMI 381727 / IBT 21946)</name>
    <dbReference type="NCBI Taxonomy" id="767769"/>
    <lineage>
        <taxon>Eukaryota</taxon>
        <taxon>Fungi</taxon>
        <taxon>Dikarya</taxon>
        <taxon>Ascomycota</taxon>
        <taxon>Pezizomycotina</taxon>
        <taxon>Eurotiomycetes</taxon>
        <taxon>Eurotiomycetidae</taxon>
        <taxon>Eurotiales</taxon>
        <taxon>Aspergillaceae</taxon>
        <taxon>Aspergillus</taxon>
        <taxon>Aspergillus subgen. Circumdati</taxon>
    </lineage>
</organism>
<reference evidence="3" key="1">
    <citation type="journal article" date="2017" name="Genome Biol.">
        <title>Comparative genomics reveals high biological diversity and specific adaptations in the industrially and medically important fungal genus Aspergillus.</title>
        <authorList>
            <person name="de Vries R.P."/>
            <person name="Riley R."/>
            <person name="Wiebenga A."/>
            <person name="Aguilar-Osorio G."/>
            <person name="Amillis S."/>
            <person name="Uchima C.A."/>
            <person name="Anderluh G."/>
            <person name="Asadollahi M."/>
            <person name="Askin M."/>
            <person name="Barry K."/>
            <person name="Battaglia E."/>
            <person name="Bayram O."/>
            <person name="Benocci T."/>
            <person name="Braus-Stromeyer S.A."/>
            <person name="Caldana C."/>
            <person name="Canovas D."/>
            <person name="Cerqueira G.C."/>
            <person name="Chen F."/>
            <person name="Chen W."/>
            <person name="Choi C."/>
            <person name="Clum A."/>
            <person name="Dos Santos R.A."/>
            <person name="Damasio A.R."/>
            <person name="Diallinas G."/>
            <person name="Emri T."/>
            <person name="Fekete E."/>
            <person name="Flipphi M."/>
            <person name="Freyberg S."/>
            <person name="Gallo A."/>
            <person name="Gournas C."/>
            <person name="Habgood R."/>
            <person name="Hainaut M."/>
            <person name="Harispe M.L."/>
            <person name="Henrissat B."/>
            <person name="Hilden K.S."/>
            <person name="Hope R."/>
            <person name="Hossain A."/>
            <person name="Karabika E."/>
            <person name="Karaffa L."/>
            <person name="Karanyi Z."/>
            <person name="Krasevec N."/>
            <person name="Kuo A."/>
            <person name="Kusch H."/>
            <person name="LaButti K."/>
            <person name="Lagendijk E.L."/>
            <person name="Lapidus A."/>
            <person name="Levasseur A."/>
            <person name="Lindquist E."/>
            <person name="Lipzen A."/>
            <person name="Logrieco A.F."/>
            <person name="MacCabe A."/>
            <person name="Maekelae M.R."/>
            <person name="Malavazi I."/>
            <person name="Melin P."/>
            <person name="Meyer V."/>
            <person name="Mielnichuk N."/>
            <person name="Miskei M."/>
            <person name="Molnar A.P."/>
            <person name="Mule G."/>
            <person name="Ngan C.Y."/>
            <person name="Orejas M."/>
            <person name="Orosz E."/>
            <person name="Ouedraogo J.P."/>
            <person name="Overkamp K.M."/>
            <person name="Park H.-S."/>
            <person name="Perrone G."/>
            <person name="Piumi F."/>
            <person name="Punt P.J."/>
            <person name="Ram A.F."/>
            <person name="Ramon A."/>
            <person name="Rauscher S."/>
            <person name="Record E."/>
            <person name="Riano-Pachon D.M."/>
            <person name="Robert V."/>
            <person name="Roehrig J."/>
            <person name="Ruller R."/>
            <person name="Salamov A."/>
            <person name="Salih N.S."/>
            <person name="Samson R.A."/>
            <person name="Sandor E."/>
            <person name="Sanguinetti M."/>
            <person name="Schuetze T."/>
            <person name="Sepcic K."/>
            <person name="Shelest E."/>
            <person name="Sherlock G."/>
            <person name="Sophianopoulou V."/>
            <person name="Squina F.M."/>
            <person name="Sun H."/>
            <person name="Susca A."/>
            <person name="Todd R.B."/>
            <person name="Tsang A."/>
            <person name="Unkles S.E."/>
            <person name="van de Wiele N."/>
            <person name="van Rossen-Uffink D."/>
            <person name="Oliveira J.V."/>
            <person name="Vesth T.C."/>
            <person name="Visser J."/>
            <person name="Yu J.-H."/>
            <person name="Zhou M."/>
            <person name="Andersen M.R."/>
            <person name="Archer D.B."/>
            <person name="Baker S.E."/>
            <person name="Benoit I."/>
            <person name="Brakhage A.A."/>
            <person name="Braus G.H."/>
            <person name="Fischer R."/>
            <person name="Frisvad J.C."/>
            <person name="Goldman G.H."/>
            <person name="Houbraken J."/>
            <person name="Oakley B."/>
            <person name="Pocsi I."/>
            <person name="Scazzocchio C."/>
            <person name="Seiboth B."/>
            <person name="vanKuyk P.A."/>
            <person name="Wortman J."/>
            <person name="Dyer P.S."/>
            <person name="Grigoriev I.V."/>
        </authorList>
    </citation>
    <scope>NUCLEOTIDE SEQUENCE [LARGE SCALE GENOMIC DNA]</scope>
    <source>
        <strain evidence="3">CBS 101740 / IMI 381727 / IBT 21946</strain>
    </source>
</reference>
<dbReference type="VEuPathDB" id="FungiDB:ASPBRDRAFT_300653"/>
<evidence type="ECO:0000256" key="1">
    <source>
        <dbReference type="SAM" id="MobiDB-lite"/>
    </source>
</evidence>
<feature type="region of interest" description="Disordered" evidence="1">
    <location>
        <begin position="1"/>
        <end position="53"/>
    </location>
</feature>
<evidence type="ECO:0000313" key="2">
    <source>
        <dbReference type="EMBL" id="OJJ68380.1"/>
    </source>
</evidence>
<dbReference type="RefSeq" id="XP_067475629.1">
    <property type="nucleotide sequence ID" value="XM_067622730.1"/>
</dbReference>
<dbReference type="Proteomes" id="UP000184499">
    <property type="component" value="Unassembled WGS sequence"/>
</dbReference>
<evidence type="ECO:0000313" key="3">
    <source>
        <dbReference type="Proteomes" id="UP000184499"/>
    </source>
</evidence>